<sequence length="337" mass="35785">MAKHGVAFILTLALVLGVLAVTPKVVQSIGVCYGVNGNNLPSPSDVVKLYQSKGIDSMRIYFPRSDILQALTGSNIALTMGVANENLSAFASDPSAVANWVKQNVQAYPGVNFRYIAVGNEVESGNTQNVLLAMQNMNSALSAAGLSNIKVSVSVSQKGVLAGYPPSNGMFSPEATSYMTPIAKYLASTGAPLMANVYPYFAYVGNLRAQIDDINYALFTSPGTVVPDGSKAYQNQFDAIVDTFYSALESAGAGSVPIVVSESGWPSAGGTAASASNAQTYNQNLIKHVGQGTPKRPGRIETYIFAMFNENDKRGDETERHFGLFNPDQSPAYTINF</sequence>
<dbReference type="PROSITE" id="PS00587">
    <property type="entry name" value="GLYCOSYL_HYDROL_F17"/>
    <property type="match status" value="1"/>
</dbReference>
<dbReference type="GO" id="GO:0004553">
    <property type="term" value="F:hydrolase activity, hydrolyzing O-glycosyl compounds"/>
    <property type="evidence" value="ECO:0007669"/>
    <property type="project" value="InterPro"/>
</dbReference>
<keyword evidence="2 5" id="KW-0378">Hydrolase</keyword>
<keyword evidence="8" id="KW-1185">Reference proteome</keyword>
<evidence type="ECO:0000256" key="2">
    <source>
        <dbReference type="ARBA" id="ARBA00022801"/>
    </source>
</evidence>
<keyword evidence="3 5" id="KW-0326">Glycosidase</keyword>
<reference evidence="7" key="3">
    <citation type="submission" date="2018-05" db="EMBL/GenBank/DDBJ databases">
        <title>OgluRS3 (Oryza glumaepatula Reference Sequence Version 3).</title>
        <authorList>
            <person name="Zhang J."/>
            <person name="Kudrna D."/>
            <person name="Lee S."/>
            <person name="Talag J."/>
            <person name="Welchert J."/>
            <person name="Wing R.A."/>
        </authorList>
    </citation>
    <scope>NUCLEOTIDE SEQUENCE [LARGE SCALE GENOMIC DNA]</scope>
</reference>
<dbReference type="Proteomes" id="UP000026961">
    <property type="component" value="Chromosome 1"/>
</dbReference>
<keyword evidence="6" id="KW-0732">Signal</keyword>
<dbReference type="Gene3D" id="3.20.20.80">
    <property type="entry name" value="Glycosidases"/>
    <property type="match status" value="1"/>
</dbReference>
<dbReference type="FunFam" id="3.20.20.80:FF:000320">
    <property type="entry name" value="Glucan endo-1,3-beta-glucosidase"/>
    <property type="match status" value="1"/>
</dbReference>
<dbReference type="Pfam" id="PF00332">
    <property type="entry name" value="Glyco_hydro_17"/>
    <property type="match status" value="1"/>
</dbReference>
<evidence type="ECO:0000256" key="5">
    <source>
        <dbReference type="RuleBase" id="RU004336"/>
    </source>
</evidence>
<reference evidence="7" key="2">
    <citation type="submission" date="2015-04" db="UniProtKB">
        <authorList>
            <consortium name="EnsemblPlants"/>
        </authorList>
    </citation>
    <scope>IDENTIFICATION</scope>
</reference>
<dbReference type="GO" id="GO:0005975">
    <property type="term" value="P:carbohydrate metabolic process"/>
    <property type="evidence" value="ECO:0007669"/>
    <property type="project" value="InterPro"/>
</dbReference>
<feature type="chain" id="PRO_5002351675" description="Beta-1,3-glucanase" evidence="6">
    <location>
        <begin position="21"/>
        <end position="337"/>
    </location>
</feature>
<evidence type="ECO:0000256" key="1">
    <source>
        <dbReference type="ARBA" id="ARBA00008773"/>
    </source>
</evidence>
<dbReference type="EnsemblPlants" id="OGLUM01G47890.2">
    <property type="protein sequence ID" value="OGLUM01G47890.2"/>
    <property type="gene ID" value="OGLUM01G47890"/>
</dbReference>
<dbReference type="SUPFAM" id="SSF51445">
    <property type="entry name" value="(Trans)glycosidases"/>
    <property type="match status" value="1"/>
</dbReference>
<dbReference type="InterPro" id="IPR000490">
    <property type="entry name" value="Glyco_hydro_17"/>
</dbReference>
<organism evidence="7">
    <name type="scientific">Oryza glumipatula</name>
    <dbReference type="NCBI Taxonomy" id="40148"/>
    <lineage>
        <taxon>Eukaryota</taxon>
        <taxon>Viridiplantae</taxon>
        <taxon>Streptophyta</taxon>
        <taxon>Embryophyta</taxon>
        <taxon>Tracheophyta</taxon>
        <taxon>Spermatophyta</taxon>
        <taxon>Magnoliopsida</taxon>
        <taxon>Liliopsida</taxon>
        <taxon>Poales</taxon>
        <taxon>Poaceae</taxon>
        <taxon>BOP clade</taxon>
        <taxon>Oryzoideae</taxon>
        <taxon>Oryzeae</taxon>
        <taxon>Oryzinae</taxon>
        <taxon>Oryza</taxon>
    </lineage>
</organism>
<evidence type="ECO:0008006" key="9">
    <source>
        <dbReference type="Google" id="ProtNLM"/>
    </source>
</evidence>
<comment type="similarity">
    <text evidence="1 4">Belongs to the glycosyl hydrolase 17 family.</text>
</comment>
<dbReference type="InterPro" id="IPR044965">
    <property type="entry name" value="Glyco_hydro_17_plant"/>
</dbReference>
<dbReference type="HOGENOM" id="CLU_024953_0_0_1"/>
<protein>
    <recommendedName>
        <fullName evidence="9">Beta-1,3-glucanase</fullName>
    </recommendedName>
</protein>
<dbReference type="AlphaFoldDB" id="A0A0D9YJW8"/>
<dbReference type="InterPro" id="IPR017853">
    <property type="entry name" value="GH"/>
</dbReference>
<accession>A0A0D9YJW8</accession>
<name>A0A0D9YJW8_9ORYZ</name>
<evidence type="ECO:0000313" key="7">
    <source>
        <dbReference type="EnsemblPlants" id="OGLUM01G47890.2"/>
    </source>
</evidence>
<dbReference type="Gramene" id="OGLUM01G47890.2">
    <property type="protein sequence ID" value="OGLUM01G47890.2"/>
    <property type="gene ID" value="OGLUM01G47890"/>
</dbReference>
<evidence type="ECO:0000256" key="4">
    <source>
        <dbReference type="RuleBase" id="RU004335"/>
    </source>
</evidence>
<dbReference type="PANTHER" id="PTHR32227">
    <property type="entry name" value="GLUCAN ENDO-1,3-BETA-GLUCOSIDASE BG1-RELATED-RELATED"/>
    <property type="match status" value="1"/>
</dbReference>
<feature type="signal peptide" evidence="6">
    <location>
        <begin position="1"/>
        <end position="20"/>
    </location>
</feature>
<evidence type="ECO:0000313" key="8">
    <source>
        <dbReference type="Proteomes" id="UP000026961"/>
    </source>
</evidence>
<reference evidence="7" key="1">
    <citation type="submission" date="2013-08" db="EMBL/GenBank/DDBJ databases">
        <title>Oryza genome evolution.</title>
        <authorList>
            <person name="Wing R.A."/>
            <person name="Panaud O."/>
            <person name="Oliveira A.C."/>
        </authorList>
    </citation>
    <scope>NUCLEOTIDE SEQUENCE</scope>
</reference>
<evidence type="ECO:0000256" key="6">
    <source>
        <dbReference type="SAM" id="SignalP"/>
    </source>
</evidence>
<evidence type="ECO:0000256" key="3">
    <source>
        <dbReference type="ARBA" id="ARBA00023295"/>
    </source>
</evidence>
<proteinExistence type="inferred from homology"/>